<name>A0AAU7UGW0_9DEIO</name>
<evidence type="ECO:0000256" key="2">
    <source>
        <dbReference type="PIRSR" id="PIRSR639069-2"/>
    </source>
</evidence>
<organism evidence="4">
    <name type="scientific">Deinococcus sonorensis KR-87</name>
    <dbReference type="NCBI Taxonomy" id="694439"/>
    <lineage>
        <taxon>Bacteria</taxon>
        <taxon>Thermotogati</taxon>
        <taxon>Deinococcota</taxon>
        <taxon>Deinococci</taxon>
        <taxon>Deinococcales</taxon>
        <taxon>Deinococcaceae</taxon>
        <taxon>Deinococcus</taxon>
    </lineage>
</organism>
<dbReference type="GO" id="GO:0005976">
    <property type="term" value="P:polysaccharide metabolic process"/>
    <property type="evidence" value="ECO:0007669"/>
    <property type="project" value="TreeGrafter"/>
</dbReference>
<dbReference type="SUPFAM" id="SSF53474">
    <property type="entry name" value="alpha/beta-Hydrolases"/>
    <property type="match status" value="1"/>
</dbReference>
<sequence length="325" mass="35707">MAHFDLPLDELERYLPDPHEPADFQAFWDETLTQARALAGPARFEPTDTPLSLLEVLDVTFSGYGGDPVRGWLVLPRQRRGPLPCVVEYIGYGGGRGQPHEWLLYASAGYAHFIMDTRGQGSAWRTGDTADRSGGGEPHLPGFMTQGIQDRQQYYYRRVYTDAALAIAAARQHPAIDPARVAVTGGSQGGGLALAASGLVPDVAACLPDVPFLCHFERAIRITDSLPYGEIAQYLRIHRDQAGRAAQTLRYFDGLQFARRAQAPALFSVGLMDDICPPSTVYAAYNHYAGPKAIEVYPFNRHEGGQAHQDRQKLAFLNQVLPLNG</sequence>
<keyword evidence="4" id="KW-0614">Plasmid</keyword>
<feature type="domain" description="Acetyl xylan esterase" evidence="3">
    <location>
        <begin position="1"/>
        <end position="319"/>
    </location>
</feature>
<dbReference type="InterPro" id="IPR029058">
    <property type="entry name" value="AB_hydrolase_fold"/>
</dbReference>
<feature type="active site" description="Charge relay system" evidence="1">
    <location>
        <position position="273"/>
    </location>
</feature>
<dbReference type="InterPro" id="IPR039069">
    <property type="entry name" value="CE7"/>
</dbReference>
<proteinExistence type="predicted"/>
<evidence type="ECO:0000256" key="1">
    <source>
        <dbReference type="PIRSR" id="PIRSR639069-1"/>
    </source>
</evidence>
<dbReference type="PANTHER" id="PTHR40111:SF1">
    <property type="entry name" value="CEPHALOSPORIN-C DEACETYLASE"/>
    <property type="match status" value="1"/>
</dbReference>
<dbReference type="Pfam" id="PF05448">
    <property type="entry name" value="AXE1"/>
    <property type="match status" value="1"/>
</dbReference>
<dbReference type="RefSeq" id="WP_350245678.1">
    <property type="nucleotide sequence ID" value="NZ_CP158300.1"/>
</dbReference>
<dbReference type="InterPro" id="IPR008391">
    <property type="entry name" value="AXE1_dom"/>
</dbReference>
<reference evidence="4" key="1">
    <citation type="submission" date="2024-06" db="EMBL/GenBank/DDBJ databases">
        <title>Draft Genome Sequence of Deinococcus sonorensis Type Strain KR-87, a Biofilm Producing Representative of the Genus Deinococcus.</title>
        <authorList>
            <person name="Boren L.S."/>
            <person name="Grosso R.A."/>
            <person name="Hugenberg-Cox A.N."/>
            <person name="Hill J.T.E."/>
            <person name="Albert C.M."/>
            <person name="Tuohy J.M."/>
        </authorList>
    </citation>
    <scope>NUCLEOTIDE SEQUENCE</scope>
    <source>
        <strain evidence="4">KR-87</strain>
        <plasmid evidence="4">pDson02</plasmid>
    </source>
</reference>
<protein>
    <submittedName>
        <fullName evidence="4">Acetylxylan esterase</fullName>
    </submittedName>
</protein>
<feature type="active site" description="Nucleophile" evidence="1">
    <location>
        <position position="187"/>
    </location>
</feature>
<dbReference type="EMBL" id="CP158300">
    <property type="protein sequence ID" value="XBV87529.1"/>
    <property type="molecule type" value="Genomic_DNA"/>
</dbReference>
<accession>A0AAU7UGW0</accession>
<feature type="binding site" evidence="2">
    <location>
        <position position="92"/>
    </location>
    <ligand>
        <name>substrate</name>
    </ligand>
</feature>
<dbReference type="AlphaFoldDB" id="A0AAU7UGW0"/>
<evidence type="ECO:0000259" key="3">
    <source>
        <dbReference type="Pfam" id="PF05448"/>
    </source>
</evidence>
<evidence type="ECO:0000313" key="4">
    <source>
        <dbReference type="EMBL" id="XBV87529.1"/>
    </source>
</evidence>
<feature type="active site" description="Charge relay system" evidence="1">
    <location>
        <position position="302"/>
    </location>
</feature>
<dbReference type="PANTHER" id="PTHR40111">
    <property type="entry name" value="CEPHALOSPORIN-C DEACETYLASE"/>
    <property type="match status" value="1"/>
</dbReference>
<dbReference type="KEGG" id="dsc:ABOD76_21000"/>
<dbReference type="Gene3D" id="3.40.50.1820">
    <property type="entry name" value="alpha/beta hydrolase"/>
    <property type="match status" value="1"/>
</dbReference>
<dbReference type="GO" id="GO:0052689">
    <property type="term" value="F:carboxylic ester hydrolase activity"/>
    <property type="evidence" value="ECO:0007669"/>
    <property type="project" value="TreeGrafter"/>
</dbReference>
<geneLocation type="plasmid" evidence="4">
    <name>pDson02</name>
</geneLocation>
<gene>
    <name evidence="4" type="ORF">ABOD76_21000</name>
</gene>